<dbReference type="CDD" id="cd00082">
    <property type="entry name" value="HisKA"/>
    <property type="match status" value="1"/>
</dbReference>
<evidence type="ECO:0000313" key="14">
    <source>
        <dbReference type="Proteomes" id="UP000064893"/>
    </source>
</evidence>
<dbReference type="InterPro" id="IPR004358">
    <property type="entry name" value="Sig_transdc_His_kin-like_C"/>
</dbReference>
<keyword evidence="3 9" id="KW-0597">Phosphoprotein</keyword>
<dbReference type="Gene3D" id="3.40.50.2300">
    <property type="match status" value="1"/>
</dbReference>
<evidence type="ECO:0000256" key="5">
    <source>
        <dbReference type="ARBA" id="ARBA00022741"/>
    </source>
</evidence>
<dbReference type="InterPro" id="IPR013655">
    <property type="entry name" value="PAS_fold_3"/>
</dbReference>
<dbReference type="GO" id="GO:0005886">
    <property type="term" value="C:plasma membrane"/>
    <property type="evidence" value="ECO:0007669"/>
    <property type="project" value="TreeGrafter"/>
</dbReference>
<dbReference type="PANTHER" id="PTHR43047:SF72">
    <property type="entry name" value="OSMOSENSING HISTIDINE PROTEIN KINASE SLN1"/>
    <property type="match status" value="1"/>
</dbReference>
<dbReference type="InterPro" id="IPR036890">
    <property type="entry name" value="HATPase_C_sf"/>
</dbReference>
<dbReference type="InterPro" id="IPR011006">
    <property type="entry name" value="CheY-like_superfamily"/>
</dbReference>
<dbReference type="SUPFAM" id="SSF55874">
    <property type="entry name" value="ATPase domain of HSP90 chaperone/DNA topoisomerase II/histidine kinase"/>
    <property type="match status" value="1"/>
</dbReference>
<keyword evidence="4 13" id="KW-0808">Transferase</keyword>
<gene>
    <name evidence="13" type="primary">arcB_3</name>
    <name evidence="13" type="ORF">L21SP5_00878</name>
</gene>
<dbReference type="NCBIfam" id="TIGR00229">
    <property type="entry name" value="sensory_box"/>
    <property type="match status" value="1"/>
</dbReference>
<evidence type="ECO:0000259" key="12">
    <source>
        <dbReference type="PROSITE" id="PS50110"/>
    </source>
</evidence>
<keyword evidence="5" id="KW-0547">Nucleotide-binding</keyword>
<evidence type="ECO:0000256" key="2">
    <source>
        <dbReference type="ARBA" id="ARBA00012438"/>
    </source>
</evidence>
<accession>A0A0S2HX46</accession>
<name>A0A0S2HX46_9BACT</name>
<dbReference type="Gene3D" id="3.30.450.20">
    <property type="entry name" value="PAS domain"/>
    <property type="match status" value="2"/>
</dbReference>
<dbReference type="SMART" id="SM00388">
    <property type="entry name" value="HisKA"/>
    <property type="match status" value="1"/>
</dbReference>
<feature type="coiled-coil region" evidence="10">
    <location>
        <begin position="279"/>
        <end position="334"/>
    </location>
</feature>
<dbReference type="SUPFAM" id="SSF55785">
    <property type="entry name" value="PYP-like sensor domain (PAS domain)"/>
    <property type="match status" value="2"/>
</dbReference>
<dbReference type="SUPFAM" id="SSF47384">
    <property type="entry name" value="Homodimeric domain of signal transducing histidine kinase"/>
    <property type="match status" value="1"/>
</dbReference>
<dbReference type="InterPro" id="IPR003594">
    <property type="entry name" value="HATPase_dom"/>
</dbReference>
<protein>
    <recommendedName>
        <fullName evidence="2">histidine kinase</fullName>
        <ecNumber evidence="2">2.7.13.3</ecNumber>
    </recommendedName>
</protein>
<evidence type="ECO:0000256" key="7">
    <source>
        <dbReference type="ARBA" id="ARBA00022840"/>
    </source>
</evidence>
<reference evidence="13 14" key="1">
    <citation type="submission" date="2015-11" db="EMBL/GenBank/DDBJ databases">
        <title>Description and complete genome sequence of a novel strain predominating in hypersaline microbial mats and representing a new family of the Bacteriodetes phylum.</title>
        <authorList>
            <person name="Spring S."/>
            <person name="Bunk B."/>
            <person name="Sproer C."/>
            <person name="Klenk H.-P."/>
        </authorList>
    </citation>
    <scope>NUCLEOTIDE SEQUENCE [LARGE SCALE GENOMIC DNA]</scope>
    <source>
        <strain evidence="13 14">L21-Spi-D4</strain>
    </source>
</reference>
<dbReference type="GO" id="GO:0005524">
    <property type="term" value="F:ATP binding"/>
    <property type="evidence" value="ECO:0007669"/>
    <property type="project" value="UniProtKB-KW"/>
</dbReference>
<evidence type="ECO:0000256" key="3">
    <source>
        <dbReference type="ARBA" id="ARBA00022553"/>
    </source>
</evidence>
<dbReference type="Gene3D" id="3.30.565.10">
    <property type="entry name" value="Histidine kinase-like ATPase, C-terminal domain"/>
    <property type="match status" value="1"/>
</dbReference>
<dbReference type="Proteomes" id="UP000064893">
    <property type="component" value="Chromosome"/>
</dbReference>
<dbReference type="Pfam" id="PF08447">
    <property type="entry name" value="PAS_3"/>
    <property type="match status" value="1"/>
</dbReference>
<comment type="catalytic activity">
    <reaction evidence="1">
        <text>ATP + protein L-histidine = ADP + protein N-phospho-L-histidine.</text>
        <dbReference type="EC" id="2.7.13.3"/>
    </reaction>
</comment>
<evidence type="ECO:0000256" key="9">
    <source>
        <dbReference type="PROSITE-ProRule" id="PRU00169"/>
    </source>
</evidence>
<evidence type="ECO:0000256" key="4">
    <source>
        <dbReference type="ARBA" id="ARBA00022679"/>
    </source>
</evidence>
<evidence type="ECO:0000256" key="10">
    <source>
        <dbReference type="SAM" id="Coils"/>
    </source>
</evidence>
<dbReference type="PATRIC" id="fig|1307839.3.peg.929"/>
<evidence type="ECO:0000313" key="13">
    <source>
        <dbReference type="EMBL" id="ALO14548.1"/>
    </source>
</evidence>
<dbReference type="CDD" id="cd17546">
    <property type="entry name" value="REC_hyHK_CKI1_RcsC-like"/>
    <property type="match status" value="1"/>
</dbReference>
<dbReference type="PRINTS" id="PR00344">
    <property type="entry name" value="BCTRLSENSOR"/>
</dbReference>
<evidence type="ECO:0000256" key="1">
    <source>
        <dbReference type="ARBA" id="ARBA00000085"/>
    </source>
</evidence>
<dbReference type="InterPro" id="IPR000014">
    <property type="entry name" value="PAS"/>
</dbReference>
<dbReference type="PROSITE" id="PS50110">
    <property type="entry name" value="RESPONSE_REGULATORY"/>
    <property type="match status" value="1"/>
</dbReference>
<feature type="domain" description="Response regulatory" evidence="12">
    <location>
        <begin position="585"/>
        <end position="699"/>
    </location>
</feature>
<dbReference type="Gene3D" id="1.10.287.130">
    <property type="match status" value="1"/>
</dbReference>
<proteinExistence type="predicted"/>
<dbReference type="InterPro" id="IPR035965">
    <property type="entry name" value="PAS-like_dom_sf"/>
</dbReference>
<evidence type="ECO:0000256" key="6">
    <source>
        <dbReference type="ARBA" id="ARBA00022777"/>
    </source>
</evidence>
<dbReference type="PROSITE" id="PS50109">
    <property type="entry name" value="HIS_KIN"/>
    <property type="match status" value="1"/>
</dbReference>
<dbReference type="Pfam" id="PF02518">
    <property type="entry name" value="HATPase_c"/>
    <property type="match status" value="1"/>
</dbReference>
<dbReference type="SMART" id="SM00387">
    <property type="entry name" value="HATPase_c"/>
    <property type="match status" value="1"/>
</dbReference>
<organism evidence="13 14">
    <name type="scientific">Salinivirga cyanobacteriivorans</name>
    <dbReference type="NCBI Taxonomy" id="1307839"/>
    <lineage>
        <taxon>Bacteria</taxon>
        <taxon>Pseudomonadati</taxon>
        <taxon>Bacteroidota</taxon>
        <taxon>Bacteroidia</taxon>
        <taxon>Bacteroidales</taxon>
        <taxon>Salinivirgaceae</taxon>
        <taxon>Salinivirga</taxon>
    </lineage>
</organism>
<dbReference type="CDD" id="cd00130">
    <property type="entry name" value="PAS"/>
    <property type="match status" value="2"/>
</dbReference>
<evidence type="ECO:0000259" key="11">
    <source>
        <dbReference type="PROSITE" id="PS50109"/>
    </source>
</evidence>
<dbReference type="SUPFAM" id="SSF52172">
    <property type="entry name" value="CheY-like"/>
    <property type="match status" value="1"/>
</dbReference>
<dbReference type="Pfam" id="PF00072">
    <property type="entry name" value="Response_reg"/>
    <property type="match status" value="1"/>
</dbReference>
<dbReference type="InterPro" id="IPR005467">
    <property type="entry name" value="His_kinase_dom"/>
</dbReference>
<dbReference type="EMBL" id="CP013118">
    <property type="protein sequence ID" value="ALO14548.1"/>
    <property type="molecule type" value="Genomic_DNA"/>
</dbReference>
<dbReference type="FunFam" id="1.10.287.130:FF:000002">
    <property type="entry name" value="Two-component osmosensing histidine kinase"/>
    <property type="match status" value="1"/>
</dbReference>
<sequence length="700" mass="79798">MLSNHNSEIKRIIDKLQQSKKLKEEALYDEAIQDLKALAPGESDTNNQNSKEALLYTLTSEALIILKGDKIIDCTPNLRDMIQMECNEFMNNSFLGLIHPENRDRTKTLLKNKDTKLTKCRMLRKDKSTVHIEMSIHFAIVEGKTVILLRDITDHVLLEDQLRESENKFRNLANTTSVAIMIYQGEKWAYANPAAERISGYTLNELKEIEYWKFVAPEYQDMVRNRGKQRQQGEDVPSGYEFQIIAKDGKRKWVYLEGKLTIYNGQPAGLISIIEITHIKNVELNLKEKNEALQVADKQLQDKNKILNELNQQLKKQNIKLQKAKEKAEESDRLKSAFLANMSHEIRTPMNAIMGFAEILSETEVSTESQMEFGKTIYSRSQHLLQIINDIVDISKIEANLLNIQKSHFDINQMLDELHETFIPILRKRNKSHIDLKLIKSIAGKFPIYTDHNRLEQILTNLISNAIKFTNQGSISIGYEKPINDILEFYVSDTGSGIKPSEINKIFDRFVMATNAVNDKNEGTGLGLAISKSLAELLGGRIWIAQTSEKGTSFHFTISICEKEKDRQSSDKPEETRLQAMKHTKILLVEDDEGSIKFMRTILEDKGADLTICQKGQDAIEKIAQGAHFDIILMDIRLPDMSGLEVTKTIKPLVNIPIIAQTAYALNEDRDKALQAGCDDYIPKPIDIEKLIQLIKKHTS</sequence>
<keyword evidence="14" id="KW-1185">Reference proteome</keyword>
<dbReference type="InterPro" id="IPR003661">
    <property type="entry name" value="HisK_dim/P_dom"/>
</dbReference>
<dbReference type="GO" id="GO:0009927">
    <property type="term" value="F:histidine phosphotransfer kinase activity"/>
    <property type="evidence" value="ECO:0007669"/>
    <property type="project" value="TreeGrafter"/>
</dbReference>
<dbReference type="OrthoDB" id="9796457at2"/>
<dbReference type="InterPro" id="IPR036097">
    <property type="entry name" value="HisK_dim/P_sf"/>
</dbReference>
<keyword evidence="8" id="KW-0902">Two-component regulatory system</keyword>
<dbReference type="SMART" id="SM00091">
    <property type="entry name" value="PAS"/>
    <property type="match status" value="2"/>
</dbReference>
<dbReference type="InterPro" id="IPR001789">
    <property type="entry name" value="Sig_transdc_resp-reg_receiver"/>
</dbReference>
<dbReference type="Pfam" id="PF00512">
    <property type="entry name" value="HisKA"/>
    <property type="match status" value="1"/>
</dbReference>
<dbReference type="STRING" id="1307839.L21SP5_00878"/>
<keyword evidence="7" id="KW-0067">ATP-binding</keyword>
<feature type="modified residue" description="4-aspartylphosphate" evidence="9">
    <location>
        <position position="635"/>
    </location>
</feature>
<dbReference type="GO" id="GO:0000155">
    <property type="term" value="F:phosphorelay sensor kinase activity"/>
    <property type="evidence" value="ECO:0007669"/>
    <property type="project" value="InterPro"/>
</dbReference>
<dbReference type="SMART" id="SM00448">
    <property type="entry name" value="REC"/>
    <property type="match status" value="1"/>
</dbReference>
<dbReference type="EC" id="2.7.13.3" evidence="2"/>
<dbReference type="AlphaFoldDB" id="A0A0S2HX46"/>
<keyword evidence="6" id="KW-0418">Kinase</keyword>
<feature type="domain" description="Histidine kinase" evidence="11">
    <location>
        <begin position="341"/>
        <end position="562"/>
    </location>
</feature>
<keyword evidence="10" id="KW-0175">Coiled coil</keyword>
<dbReference type="Pfam" id="PF13426">
    <property type="entry name" value="PAS_9"/>
    <property type="match status" value="1"/>
</dbReference>
<dbReference type="KEGG" id="blq:L21SP5_00878"/>
<dbReference type="RefSeq" id="WP_057952087.1">
    <property type="nucleotide sequence ID" value="NZ_CP013118.1"/>
</dbReference>
<evidence type="ECO:0000256" key="8">
    <source>
        <dbReference type="ARBA" id="ARBA00023012"/>
    </source>
</evidence>
<dbReference type="FunFam" id="3.30.565.10:FF:000006">
    <property type="entry name" value="Sensor histidine kinase WalK"/>
    <property type="match status" value="1"/>
</dbReference>
<dbReference type="PANTHER" id="PTHR43047">
    <property type="entry name" value="TWO-COMPONENT HISTIDINE PROTEIN KINASE"/>
    <property type="match status" value="1"/>
</dbReference>